<dbReference type="Proteomes" id="UP000242084">
    <property type="component" value="Chromosome 1"/>
</dbReference>
<accession>A0A239ZI69</accession>
<reference evidence="4 5" key="1">
    <citation type="submission" date="2017-06" db="EMBL/GenBank/DDBJ databases">
        <authorList>
            <consortium name="Pathogen Informatics"/>
        </authorList>
    </citation>
    <scope>NUCLEOTIDE SEQUENCE [LARGE SCALE GENOMIC DNA]</scope>
    <source>
        <strain evidence="4 5">NCTC13839</strain>
    </source>
</reference>
<dbReference type="InterPro" id="IPR003488">
    <property type="entry name" value="DprA"/>
</dbReference>
<evidence type="ECO:0000256" key="2">
    <source>
        <dbReference type="SAM" id="Phobius"/>
    </source>
</evidence>
<evidence type="ECO:0000313" key="4">
    <source>
        <dbReference type="EMBL" id="SNV70550.1"/>
    </source>
</evidence>
<dbReference type="Pfam" id="PF02481">
    <property type="entry name" value="DNA_processg_A"/>
    <property type="match status" value="1"/>
</dbReference>
<sequence length="354" mass="41058">MDKNITTNYNICKFMDKSNDKILNSSFLNSLFYTQIMQSFFLINIYIYEIVTILKVERSMLLIDNLQQIILKLIHSGFTTRHLHSMLKYNTDLSFVNERDEFLNFINKSAFNFTHMLNMYKMYKYSDINEILEALSNKQIQLVFYNQHTYPHHLKQIFDYPLVLFCIGDISLLNHPKKLAIVGSRNATSYTEQICDSLICELVKSDITIVSGMAMGADYFAHLKTIECNGNTIGVAGFGLDFHHPKATQFLNERMRKEQLVISEYYPNKSVKKWYFPERNRIISGLAQGVLITEAEERSGSLITVDQAIDQNRNVYCCPGMMFHSLSKGTNRRIQEGAKLVLSARDIIEDFEEF</sequence>
<dbReference type="EMBL" id="LT906462">
    <property type="protein sequence ID" value="SNV70550.1"/>
    <property type="molecule type" value="Genomic_DNA"/>
</dbReference>
<gene>
    <name evidence="4" type="primary">smf</name>
    <name evidence="4" type="ORF">SAMEA4384403_01562</name>
</gene>
<dbReference type="InterPro" id="IPR057666">
    <property type="entry name" value="DrpA_SLOG"/>
</dbReference>
<feature type="domain" description="Smf/DprA SLOG" evidence="3">
    <location>
        <begin position="142"/>
        <end position="351"/>
    </location>
</feature>
<evidence type="ECO:0000313" key="5">
    <source>
        <dbReference type="Proteomes" id="UP000242084"/>
    </source>
</evidence>
<dbReference type="SUPFAM" id="SSF102405">
    <property type="entry name" value="MCP/YpsA-like"/>
    <property type="match status" value="1"/>
</dbReference>
<dbReference type="GO" id="GO:0009294">
    <property type="term" value="P:DNA-mediated transformation"/>
    <property type="evidence" value="ECO:0007669"/>
    <property type="project" value="InterPro"/>
</dbReference>
<dbReference type="KEGG" id="sste:SAMEA4384403_1562"/>
<name>A0A239ZI69_9STAP</name>
<protein>
    <submittedName>
        <fullName evidence="4">SMF family protein</fullName>
    </submittedName>
</protein>
<dbReference type="PANTHER" id="PTHR43022:SF1">
    <property type="entry name" value="PROTEIN SMF"/>
    <property type="match status" value="1"/>
</dbReference>
<comment type="similarity">
    <text evidence="1">Belongs to the DprA/Smf family.</text>
</comment>
<organism evidence="4 5">
    <name type="scientific">Mammaliicoccus stepanovicii</name>
    <dbReference type="NCBI Taxonomy" id="643214"/>
    <lineage>
        <taxon>Bacteria</taxon>
        <taxon>Bacillati</taxon>
        <taxon>Bacillota</taxon>
        <taxon>Bacilli</taxon>
        <taxon>Bacillales</taxon>
        <taxon>Staphylococcaceae</taxon>
        <taxon>Mammaliicoccus</taxon>
    </lineage>
</organism>
<keyword evidence="2" id="KW-0812">Transmembrane</keyword>
<proteinExistence type="inferred from homology"/>
<dbReference type="Gene3D" id="3.40.50.450">
    <property type="match status" value="1"/>
</dbReference>
<dbReference type="PANTHER" id="PTHR43022">
    <property type="entry name" value="PROTEIN SMF"/>
    <property type="match status" value="1"/>
</dbReference>
<dbReference type="AlphaFoldDB" id="A0A239ZI69"/>
<keyword evidence="2" id="KW-1133">Transmembrane helix</keyword>
<feature type="transmembrane region" description="Helical" evidence="2">
    <location>
        <begin position="31"/>
        <end position="51"/>
    </location>
</feature>
<keyword evidence="2" id="KW-0472">Membrane</keyword>
<evidence type="ECO:0000259" key="3">
    <source>
        <dbReference type="Pfam" id="PF02481"/>
    </source>
</evidence>
<dbReference type="NCBIfam" id="TIGR00732">
    <property type="entry name" value="dprA"/>
    <property type="match status" value="1"/>
</dbReference>
<keyword evidence="5" id="KW-1185">Reference proteome</keyword>
<evidence type="ECO:0000256" key="1">
    <source>
        <dbReference type="ARBA" id="ARBA00006525"/>
    </source>
</evidence>